<dbReference type="Gene3D" id="3.30.390.10">
    <property type="entry name" value="Enolase-like, N-terminal domain"/>
    <property type="match status" value="1"/>
</dbReference>
<dbReference type="Gene3D" id="3.20.20.120">
    <property type="entry name" value="Enolase-like C-terminal domain"/>
    <property type="match status" value="1"/>
</dbReference>
<dbReference type="AlphaFoldDB" id="A0A7M1SVF9"/>
<name>A0A7M1SVF9_9MICO</name>
<dbReference type="SUPFAM" id="SSF54826">
    <property type="entry name" value="Enolase N-terminal domain-like"/>
    <property type="match status" value="1"/>
</dbReference>
<dbReference type="PANTHER" id="PTHR48080:SF2">
    <property type="entry name" value="D-GALACTONATE DEHYDRATASE"/>
    <property type="match status" value="1"/>
</dbReference>
<dbReference type="SUPFAM" id="SSF51604">
    <property type="entry name" value="Enolase C-terminal domain-like"/>
    <property type="match status" value="1"/>
</dbReference>
<dbReference type="SFLD" id="SFLDG00179">
    <property type="entry name" value="mandelate_racemase"/>
    <property type="match status" value="1"/>
</dbReference>
<dbReference type="KEGG" id="halt:IM660_04460"/>
<dbReference type="InterPro" id="IPR029065">
    <property type="entry name" value="Enolase_C-like"/>
</dbReference>
<dbReference type="EMBL" id="CP063169">
    <property type="protein sequence ID" value="QOR71549.1"/>
    <property type="molecule type" value="Genomic_DNA"/>
</dbReference>
<dbReference type="PROSITE" id="PS00908">
    <property type="entry name" value="MR_MLE_1"/>
    <property type="match status" value="1"/>
</dbReference>
<dbReference type="InterPro" id="IPR036849">
    <property type="entry name" value="Enolase-like_C_sf"/>
</dbReference>
<sequence length="384" mass="40945">MPSRADTIRSVEAFIVRLPKEGAPPERYRSAPHVRSIYPSHDEILLVRIATDHAVGWGEALTPVTPEAPAAIVTELLAGMVIGTVAGPPAPLTFRMQETMRERGHMSGHHMDAVAAVDIALWDLWGRTLGQPVHALLGGAYRDAVPVYLTSVPGDSPEEKARGAVMGYRDGHRRMKLHLSMEPAGVLATVDAVQGALDGSVQVAVDTHWVHDVATARPLGRAFDERGVWFFEAPLAPEDIDGHQFLAAGMATPVAVGEAMRNRFEFAHWATRNAMQIAQPDIGRTGISEGASIATALAAHHVPIAPHHSMATSLAYAAGLHVAASAERVLAMEFGPGTVEKSRPLMDAWFMDAPVTDGAIALSDRPGLGVEVDEAAVWALAGEN</sequence>
<dbReference type="InterPro" id="IPR013341">
    <property type="entry name" value="Mandelate_racemase_N_dom"/>
</dbReference>
<organism evidence="3 4">
    <name type="scientific">Ruania alkalisoli</name>
    <dbReference type="NCBI Taxonomy" id="2779775"/>
    <lineage>
        <taxon>Bacteria</taxon>
        <taxon>Bacillati</taxon>
        <taxon>Actinomycetota</taxon>
        <taxon>Actinomycetes</taxon>
        <taxon>Micrococcales</taxon>
        <taxon>Ruaniaceae</taxon>
        <taxon>Ruania</taxon>
    </lineage>
</organism>
<dbReference type="InterPro" id="IPR013342">
    <property type="entry name" value="Mandelate_racemase_C"/>
</dbReference>
<reference evidence="3 4" key="1">
    <citation type="submission" date="2020-10" db="EMBL/GenBank/DDBJ databases">
        <title>Haloactinobacterium sp. RN3S43, a bacterium isolated from saline soil.</title>
        <authorList>
            <person name="Sun J.-Q."/>
        </authorList>
    </citation>
    <scope>NUCLEOTIDE SEQUENCE [LARGE SCALE GENOMIC DNA]</scope>
    <source>
        <strain evidence="3 4">RN3S43</strain>
    </source>
</reference>
<dbReference type="CDD" id="cd03316">
    <property type="entry name" value="MR_like"/>
    <property type="match status" value="1"/>
</dbReference>
<keyword evidence="1" id="KW-0456">Lyase</keyword>
<keyword evidence="4" id="KW-1185">Reference proteome</keyword>
<dbReference type="InterPro" id="IPR018110">
    <property type="entry name" value="Mandel_Rmase/mucon_lact_enz_CS"/>
</dbReference>
<dbReference type="InterPro" id="IPR029017">
    <property type="entry name" value="Enolase-like_N"/>
</dbReference>
<evidence type="ECO:0000259" key="2">
    <source>
        <dbReference type="SMART" id="SM00922"/>
    </source>
</evidence>
<dbReference type="SFLD" id="SFLDS00001">
    <property type="entry name" value="Enolase"/>
    <property type="match status" value="1"/>
</dbReference>
<protein>
    <submittedName>
        <fullName evidence="3">Mandelate racemase/muconate lactonizing enzyme family protein</fullName>
    </submittedName>
</protein>
<dbReference type="SMART" id="SM00922">
    <property type="entry name" value="MR_MLE"/>
    <property type="match status" value="1"/>
</dbReference>
<dbReference type="Pfam" id="PF13378">
    <property type="entry name" value="MR_MLE_C"/>
    <property type="match status" value="1"/>
</dbReference>
<gene>
    <name evidence="3" type="ORF">IM660_04460</name>
</gene>
<dbReference type="RefSeq" id="WP_193498206.1">
    <property type="nucleotide sequence ID" value="NZ_CP063169.1"/>
</dbReference>
<dbReference type="GO" id="GO:0016829">
    <property type="term" value="F:lyase activity"/>
    <property type="evidence" value="ECO:0007669"/>
    <property type="project" value="UniProtKB-KW"/>
</dbReference>
<proteinExistence type="predicted"/>
<dbReference type="GO" id="GO:0009063">
    <property type="term" value="P:amino acid catabolic process"/>
    <property type="evidence" value="ECO:0007669"/>
    <property type="project" value="InterPro"/>
</dbReference>
<dbReference type="Proteomes" id="UP000593758">
    <property type="component" value="Chromosome"/>
</dbReference>
<dbReference type="InterPro" id="IPR034593">
    <property type="entry name" value="DgoD-like"/>
</dbReference>
<dbReference type="PANTHER" id="PTHR48080">
    <property type="entry name" value="D-GALACTONATE DEHYDRATASE-RELATED"/>
    <property type="match status" value="1"/>
</dbReference>
<accession>A0A7M1SVF9</accession>
<feature type="domain" description="Mandelate racemase/muconate lactonizing enzyme C-terminal" evidence="2">
    <location>
        <begin position="158"/>
        <end position="253"/>
    </location>
</feature>
<evidence type="ECO:0000313" key="4">
    <source>
        <dbReference type="Proteomes" id="UP000593758"/>
    </source>
</evidence>
<evidence type="ECO:0000256" key="1">
    <source>
        <dbReference type="ARBA" id="ARBA00023239"/>
    </source>
</evidence>
<dbReference type="Pfam" id="PF02746">
    <property type="entry name" value="MR_MLE_N"/>
    <property type="match status" value="1"/>
</dbReference>
<evidence type="ECO:0000313" key="3">
    <source>
        <dbReference type="EMBL" id="QOR71549.1"/>
    </source>
</evidence>